<evidence type="ECO:0000313" key="6">
    <source>
        <dbReference type="Proteomes" id="UP000215002"/>
    </source>
</evidence>
<dbReference type="PANTHER" id="PTHR38445:SF10">
    <property type="entry name" value="GNTR-FAMILY TRANSCRIPTIONAL REGULATOR"/>
    <property type="match status" value="1"/>
</dbReference>
<dbReference type="SMART" id="SM00345">
    <property type="entry name" value="HTH_GNTR"/>
    <property type="match status" value="1"/>
</dbReference>
<name>A0A223NW20_9SPHI</name>
<accession>A0A223NW20</accession>
<sequence length="153" mass="18049">MGCSVLSFKRKTSLREWLIMEFKDNEAIYLQIAAYVCDNILLDKWPPEQKIPSVRELAIELEVNPNTVMRSYEFLQKQEVVYNKRGLGLFVGPNGYETVKRLRKENFLQQKLPELFKNMYLLGISAKEIQERYESFKSTHYSSTPDKKDNENK</sequence>
<dbReference type="InterPro" id="IPR000524">
    <property type="entry name" value="Tscrpt_reg_HTH_GntR"/>
</dbReference>
<dbReference type="Proteomes" id="UP000215002">
    <property type="component" value="Chromosome"/>
</dbReference>
<keyword evidence="6" id="KW-1185">Reference proteome</keyword>
<keyword evidence="3" id="KW-0804">Transcription</keyword>
<dbReference type="EMBL" id="CP022743">
    <property type="protein sequence ID" value="ASU34073.1"/>
    <property type="molecule type" value="Genomic_DNA"/>
</dbReference>
<dbReference type="KEGG" id="muc:MuYL_2183"/>
<reference evidence="5 6" key="1">
    <citation type="submission" date="2017-08" db="EMBL/GenBank/DDBJ databases">
        <title>Complete genome sequence of Mucilaginibacter sp. strain BJC16-A31.</title>
        <authorList>
            <consortium name="Henan University of Science and Technology"/>
            <person name="You X."/>
        </authorList>
    </citation>
    <scope>NUCLEOTIDE SEQUENCE [LARGE SCALE GENOMIC DNA]</scope>
    <source>
        <strain evidence="5 6">BJC16-A31</strain>
    </source>
</reference>
<organism evidence="5 6">
    <name type="scientific">Mucilaginibacter xinganensis</name>
    <dbReference type="NCBI Taxonomy" id="1234841"/>
    <lineage>
        <taxon>Bacteria</taxon>
        <taxon>Pseudomonadati</taxon>
        <taxon>Bacteroidota</taxon>
        <taxon>Sphingobacteriia</taxon>
        <taxon>Sphingobacteriales</taxon>
        <taxon>Sphingobacteriaceae</taxon>
        <taxon>Mucilaginibacter</taxon>
    </lineage>
</organism>
<evidence type="ECO:0000256" key="3">
    <source>
        <dbReference type="ARBA" id="ARBA00023163"/>
    </source>
</evidence>
<keyword evidence="1" id="KW-0805">Transcription regulation</keyword>
<feature type="domain" description="HTH gntR-type" evidence="4">
    <location>
        <begin position="26"/>
        <end position="94"/>
    </location>
</feature>
<protein>
    <submittedName>
        <fullName evidence="5">GntR family transcriptional regulator</fullName>
    </submittedName>
</protein>
<evidence type="ECO:0000256" key="1">
    <source>
        <dbReference type="ARBA" id="ARBA00023015"/>
    </source>
</evidence>
<dbReference type="PROSITE" id="PS50949">
    <property type="entry name" value="HTH_GNTR"/>
    <property type="match status" value="1"/>
</dbReference>
<keyword evidence="2" id="KW-0238">DNA-binding</keyword>
<dbReference type="CDD" id="cd07377">
    <property type="entry name" value="WHTH_GntR"/>
    <property type="match status" value="1"/>
</dbReference>
<dbReference type="Gene3D" id="1.10.287.100">
    <property type="match status" value="1"/>
</dbReference>
<evidence type="ECO:0000256" key="2">
    <source>
        <dbReference type="ARBA" id="ARBA00023125"/>
    </source>
</evidence>
<dbReference type="InterPro" id="IPR036388">
    <property type="entry name" value="WH-like_DNA-bd_sf"/>
</dbReference>
<proteinExistence type="predicted"/>
<dbReference type="InterPro" id="IPR036390">
    <property type="entry name" value="WH_DNA-bd_sf"/>
</dbReference>
<dbReference type="GO" id="GO:0003700">
    <property type="term" value="F:DNA-binding transcription factor activity"/>
    <property type="evidence" value="ECO:0007669"/>
    <property type="project" value="InterPro"/>
</dbReference>
<dbReference type="AlphaFoldDB" id="A0A223NW20"/>
<dbReference type="Pfam" id="PF00392">
    <property type="entry name" value="GntR"/>
    <property type="match status" value="1"/>
</dbReference>
<evidence type="ECO:0000259" key="4">
    <source>
        <dbReference type="PROSITE" id="PS50949"/>
    </source>
</evidence>
<dbReference type="PANTHER" id="PTHR38445">
    <property type="entry name" value="HTH-TYPE TRANSCRIPTIONAL REPRESSOR YTRA"/>
    <property type="match status" value="1"/>
</dbReference>
<gene>
    <name evidence="5" type="ORF">MuYL_2183</name>
</gene>
<dbReference type="Gene3D" id="1.10.10.10">
    <property type="entry name" value="Winged helix-like DNA-binding domain superfamily/Winged helix DNA-binding domain"/>
    <property type="match status" value="1"/>
</dbReference>
<dbReference type="SUPFAM" id="SSF46785">
    <property type="entry name" value="Winged helix' DNA-binding domain"/>
    <property type="match status" value="1"/>
</dbReference>
<dbReference type="GO" id="GO:0003677">
    <property type="term" value="F:DNA binding"/>
    <property type="evidence" value="ECO:0007669"/>
    <property type="project" value="UniProtKB-KW"/>
</dbReference>
<evidence type="ECO:0000313" key="5">
    <source>
        <dbReference type="EMBL" id="ASU34073.1"/>
    </source>
</evidence>